<dbReference type="EC" id="2.7.1.24" evidence="5 6"/>
<proteinExistence type="inferred from homology"/>
<comment type="catalytic activity">
    <reaction evidence="5">
        <text>3'-dephospho-CoA + ATP = ADP + CoA + H(+)</text>
        <dbReference type="Rhea" id="RHEA:18245"/>
        <dbReference type="ChEBI" id="CHEBI:15378"/>
        <dbReference type="ChEBI" id="CHEBI:30616"/>
        <dbReference type="ChEBI" id="CHEBI:57287"/>
        <dbReference type="ChEBI" id="CHEBI:57328"/>
        <dbReference type="ChEBI" id="CHEBI:456216"/>
        <dbReference type="EC" id="2.7.1.24"/>
    </reaction>
</comment>
<keyword evidence="4 5" id="KW-0173">Coenzyme A biosynthesis</keyword>
<sequence>MMFLLGLTGSIGMGKSTTAEMFAQMGCAVWDADAAVHRLYRQGGAAVAPMAKAFPDAIVDGAVSRAALKTIIGQDPSALKVIEGIVHPLVLQDRKSFMESANADIAVFDIPLLFETGAEREFDAVACVFVAEEIQRQRVLDRGTMTAEQLDMIIAKQLPAREKADRADFVIVTDTLEHARAQVEDVVKQIRKDMDDA</sequence>
<dbReference type="GO" id="GO:0005524">
    <property type="term" value="F:ATP binding"/>
    <property type="evidence" value="ECO:0007669"/>
    <property type="project" value="UniProtKB-UniRule"/>
</dbReference>
<keyword evidence="5" id="KW-0963">Cytoplasm</keyword>
<evidence type="ECO:0000256" key="2">
    <source>
        <dbReference type="ARBA" id="ARBA00022741"/>
    </source>
</evidence>
<dbReference type="CDD" id="cd02022">
    <property type="entry name" value="DPCK"/>
    <property type="match status" value="1"/>
</dbReference>
<feature type="binding site" evidence="5">
    <location>
        <begin position="12"/>
        <end position="17"/>
    </location>
    <ligand>
        <name>ATP</name>
        <dbReference type="ChEBI" id="CHEBI:30616"/>
    </ligand>
</feature>
<dbReference type="InterPro" id="IPR027417">
    <property type="entry name" value="P-loop_NTPase"/>
</dbReference>
<dbReference type="OrthoDB" id="9812943at2"/>
<evidence type="ECO:0000256" key="3">
    <source>
        <dbReference type="ARBA" id="ARBA00022840"/>
    </source>
</evidence>
<dbReference type="Pfam" id="PF01121">
    <property type="entry name" value="CoaE"/>
    <property type="match status" value="1"/>
</dbReference>
<comment type="function">
    <text evidence="5">Catalyzes the phosphorylation of the 3'-hydroxyl group of dephosphocoenzyme A to form coenzyme A.</text>
</comment>
<comment type="similarity">
    <text evidence="1 5">Belongs to the CoaE family.</text>
</comment>
<reference evidence="7 8" key="1">
    <citation type="submission" date="2019-04" db="EMBL/GenBank/DDBJ databases">
        <title>Shimia ponticola sp. nov., isolated from seawater.</title>
        <authorList>
            <person name="Kim Y.-O."/>
            <person name="Yoon J.-H."/>
        </authorList>
    </citation>
    <scope>NUCLEOTIDE SEQUENCE [LARGE SCALE GENOMIC DNA]</scope>
    <source>
        <strain evidence="7 8">MYP11</strain>
    </source>
</reference>
<accession>A0A4S4N694</accession>
<keyword evidence="5 7" id="KW-0808">Transferase</keyword>
<dbReference type="HAMAP" id="MF_00376">
    <property type="entry name" value="Dephospho_CoA_kinase"/>
    <property type="match status" value="1"/>
</dbReference>
<comment type="subcellular location">
    <subcellularLocation>
        <location evidence="5">Cytoplasm</location>
    </subcellularLocation>
</comment>
<evidence type="ECO:0000256" key="4">
    <source>
        <dbReference type="ARBA" id="ARBA00022993"/>
    </source>
</evidence>
<comment type="caution">
    <text evidence="7">The sequence shown here is derived from an EMBL/GenBank/DDBJ whole genome shotgun (WGS) entry which is preliminary data.</text>
</comment>
<organism evidence="7 8">
    <name type="scientific">Aliishimia ponticola</name>
    <dbReference type="NCBI Taxonomy" id="2499833"/>
    <lineage>
        <taxon>Bacteria</taxon>
        <taxon>Pseudomonadati</taxon>
        <taxon>Pseudomonadota</taxon>
        <taxon>Alphaproteobacteria</taxon>
        <taxon>Rhodobacterales</taxon>
        <taxon>Paracoccaceae</taxon>
        <taxon>Aliishimia</taxon>
    </lineage>
</organism>
<dbReference type="UniPathway" id="UPA00241">
    <property type="reaction ID" value="UER00356"/>
</dbReference>
<keyword evidence="2 5" id="KW-0547">Nucleotide-binding</keyword>
<dbReference type="SUPFAM" id="SSF52540">
    <property type="entry name" value="P-loop containing nucleoside triphosphate hydrolases"/>
    <property type="match status" value="1"/>
</dbReference>
<keyword evidence="3 5" id="KW-0067">ATP-binding</keyword>
<dbReference type="Proteomes" id="UP000306602">
    <property type="component" value="Unassembled WGS sequence"/>
</dbReference>
<dbReference type="InterPro" id="IPR001977">
    <property type="entry name" value="Depp_CoAkinase"/>
</dbReference>
<dbReference type="GO" id="GO:0015937">
    <property type="term" value="P:coenzyme A biosynthetic process"/>
    <property type="evidence" value="ECO:0007669"/>
    <property type="project" value="UniProtKB-UniRule"/>
</dbReference>
<dbReference type="AlphaFoldDB" id="A0A4S4N694"/>
<keyword evidence="8" id="KW-1185">Reference proteome</keyword>
<dbReference type="EMBL" id="SRKY01000005">
    <property type="protein sequence ID" value="THH34642.1"/>
    <property type="molecule type" value="Genomic_DNA"/>
</dbReference>
<keyword evidence="5 7" id="KW-0418">Kinase</keyword>
<dbReference type="GO" id="GO:0005737">
    <property type="term" value="C:cytoplasm"/>
    <property type="evidence" value="ECO:0007669"/>
    <property type="project" value="UniProtKB-SubCell"/>
</dbReference>
<dbReference type="PANTHER" id="PTHR10695:SF46">
    <property type="entry name" value="BIFUNCTIONAL COENZYME A SYNTHASE-RELATED"/>
    <property type="match status" value="1"/>
</dbReference>
<evidence type="ECO:0000256" key="1">
    <source>
        <dbReference type="ARBA" id="ARBA00009018"/>
    </source>
</evidence>
<evidence type="ECO:0000256" key="5">
    <source>
        <dbReference type="HAMAP-Rule" id="MF_00376"/>
    </source>
</evidence>
<dbReference type="GO" id="GO:0004140">
    <property type="term" value="F:dephospho-CoA kinase activity"/>
    <property type="evidence" value="ECO:0007669"/>
    <property type="project" value="UniProtKB-UniRule"/>
</dbReference>
<comment type="pathway">
    <text evidence="5">Cofactor biosynthesis; coenzyme A biosynthesis; CoA from (R)-pantothenate: step 5/5.</text>
</comment>
<gene>
    <name evidence="5" type="primary">coaE</name>
    <name evidence="7" type="ORF">E4Z66_16835</name>
</gene>
<evidence type="ECO:0000313" key="7">
    <source>
        <dbReference type="EMBL" id="THH34642.1"/>
    </source>
</evidence>
<evidence type="ECO:0000256" key="6">
    <source>
        <dbReference type="NCBIfam" id="TIGR00152"/>
    </source>
</evidence>
<dbReference type="PROSITE" id="PS51219">
    <property type="entry name" value="DPCK"/>
    <property type="match status" value="1"/>
</dbReference>
<protein>
    <recommendedName>
        <fullName evidence="5 6">Dephospho-CoA kinase</fullName>
        <ecNumber evidence="5 6">2.7.1.24</ecNumber>
    </recommendedName>
    <alternativeName>
        <fullName evidence="5">Dephosphocoenzyme A kinase</fullName>
    </alternativeName>
</protein>
<dbReference type="RefSeq" id="WP_136464228.1">
    <property type="nucleotide sequence ID" value="NZ_SRKY01000005.1"/>
</dbReference>
<dbReference type="PANTHER" id="PTHR10695">
    <property type="entry name" value="DEPHOSPHO-COA KINASE-RELATED"/>
    <property type="match status" value="1"/>
</dbReference>
<evidence type="ECO:0000313" key="8">
    <source>
        <dbReference type="Proteomes" id="UP000306602"/>
    </source>
</evidence>
<name>A0A4S4N694_9RHOB</name>
<dbReference type="NCBIfam" id="TIGR00152">
    <property type="entry name" value="dephospho-CoA kinase"/>
    <property type="match status" value="1"/>
</dbReference>
<dbReference type="Gene3D" id="3.40.50.300">
    <property type="entry name" value="P-loop containing nucleotide triphosphate hydrolases"/>
    <property type="match status" value="1"/>
</dbReference>